<keyword evidence="3" id="KW-1185">Reference proteome</keyword>
<sequence length="156" mass="14748">MELDGPVTAGVGARRGTPADEILRLLDEALAAAGLDRSHLGRLATLDTRAGEPGPVAAAAALGVPLTGYPAAVLAAVDVPHPSAAVAAAVGTPSVAEAAALAGLPGGRLVAPKRASARATVALAAVPAAAAPTATPTTAPVTAATAAAAIRPGVPT</sequence>
<dbReference type="PANTHER" id="PTHR47036:SF1">
    <property type="entry name" value="COBALT-FACTOR III C(17)-METHYLTRANSFERASE-RELATED"/>
    <property type="match status" value="1"/>
</dbReference>
<evidence type="ECO:0000313" key="3">
    <source>
        <dbReference type="Proteomes" id="UP001596435"/>
    </source>
</evidence>
<dbReference type="PANTHER" id="PTHR47036">
    <property type="entry name" value="COBALT-FACTOR III C(17)-METHYLTRANSFERASE-RELATED"/>
    <property type="match status" value="1"/>
</dbReference>
<gene>
    <name evidence="2" type="ORF">ACFQMG_34765</name>
</gene>
<accession>A0ABW2G5I7</accession>
<evidence type="ECO:0000313" key="2">
    <source>
        <dbReference type="EMBL" id="MFC7184726.1"/>
    </source>
</evidence>
<dbReference type="SUPFAM" id="SSF159664">
    <property type="entry name" value="CobE/GbiG C-terminal domain-like"/>
    <property type="match status" value="1"/>
</dbReference>
<dbReference type="Pfam" id="PF01890">
    <property type="entry name" value="CbiG_C"/>
    <property type="match status" value="1"/>
</dbReference>
<name>A0ABW2G5I7_9ACTN</name>
<proteinExistence type="predicted"/>
<comment type="caution">
    <text evidence="2">The sequence shown here is derived from an EMBL/GenBank/DDBJ whole genome shotgun (WGS) entry which is preliminary data.</text>
</comment>
<dbReference type="RefSeq" id="WP_345707769.1">
    <property type="nucleotide sequence ID" value="NZ_BAABKV010000001.1"/>
</dbReference>
<dbReference type="Gene3D" id="3.30.420.180">
    <property type="entry name" value="CobE/GbiG C-terminal domain"/>
    <property type="match status" value="1"/>
</dbReference>
<protein>
    <submittedName>
        <fullName evidence="2">Cobalamin biosynthesis protein</fullName>
    </submittedName>
</protein>
<evidence type="ECO:0000259" key="1">
    <source>
        <dbReference type="Pfam" id="PF01890"/>
    </source>
</evidence>
<dbReference type="InterPro" id="IPR036518">
    <property type="entry name" value="CobE/GbiG_C_sf"/>
</dbReference>
<dbReference type="Proteomes" id="UP001596435">
    <property type="component" value="Unassembled WGS sequence"/>
</dbReference>
<dbReference type="InterPro" id="IPR051810">
    <property type="entry name" value="Precorrin_MeTrfase"/>
</dbReference>
<organism evidence="2 3">
    <name type="scientific">Kitasatospora paranensis</name>
    <dbReference type="NCBI Taxonomy" id="258053"/>
    <lineage>
        <taxon>Bacteria</taxon>
        <taxon>Bacillati</taxon>
        <taxon>Actinomycetota</taxon>
        <taxon>Actinomycetes</taxon>
        <taxon>Kitasatosporales</taxon>
        <taxon>Streptomycetaceae</taxon>
        <taxon>Kitasatospora</taxon>
    </lineage>
</organism>
<dbReference type="InterPro" id="IPR002750">
    <property type="entry name" value="CobE/GbiG_C"/>
</dbReference>
<feature type="domain" description="CobE/GbiG C-terminal" evidence="1">
    <location>
        <begin position="8"/>
        <end position="124"/>
    </location>
</feature>
<dbReference type="EMBL" id="JBHTAJ010000116">
    <property type="protein sequence ID" value="MFC7184726.1"/>
    <property type="molecule type" value="Genomic_DNA"/>
</dbReference>
<reference evidence="3" key="1">
    <citation type="journal article" date="2019" name="Int. J. Syst. Evol. Microbiol.">
        <title>The Global Catalogue of Microorganisms (GCM) 10K type strain sequencing project: providing services to taxonomists for standard genome sequencing and annotation.</title>
        <authorList>
            <consortium name="The Broad Institute Genomics Platform"/>
            <consortium name="The Broad Institute Genome Sequencing Center for Infectious Disease"/>
            <person name="Wu L."/>
            <person name="Ma J."/>
        </authorList>
    </citation>
    <scope>NUCLEOTIDE SEQUENCE [LARGE SCALE GENOMIC DNA]</scope>
    <source>
        <strain evidence="3">CGMCC 1.12859</strain>
    </source>
</reference>